<dbReference type="Gene3D" id="1.10.10.10">
    <property type="entry name" value="Winged helix-like DNA-binding domain superfamily/Winged helix DNA-binding domain"/>
    <property type="match status" value="1"/>
</dbReference>
<evidence type="ECO:0000313" key="13">
    <source>
        <dbReference type="Proteomes" id="UP000095673"/>
    </source>
</evidence>
<dbReference type="AlphaFoldDB" id="A0A173SSX7"/>
<dbReference type="PROSITE" id="PS51755">
    <property type="entry name" value="OMPR_PHOB"/>
    <property type="match status" value="1"/>
</dbReference>
<comment type="function">
    <text evidence="7">May play the central regulatory role in sporulation. It may be an element of the effector pathway responsible for the activation of sporulation genes in response to nutritional stress. Spo0A may act in concert with spo0H (a sigma factor) to control the expression of some genes that are critical to the sporulation process.</text>
</comment>
<organism evidence="12 13">
    <name type="scientific">Agathobacter rectalis</name>
    <dbReference type="NCBI Taxonomy" id="39491"/>
    <lineage>
        <taxon>Bacteria</taxon>
        <taxon>Bacillati</taxon>
        <taxon>Bacillota</taxon>
        <taxon>Clostridia</taxon>
        <taxon>Lachnospirales</taxon>
        <taxon>Lachnospiraceae</taxon>
        <taxon>Agathobacter</taxon>
    </lineage>
</organism>
<dbReference type="GO" id="GO:0005829">
    <property type="term" value="C:cytosol"/>
    <property type="evidence" value="ECO:0007669"/>
    <property type="project" value="TreeGrafter"/>
</dbReference>
<evidence type="ECO:0000256" key="8">
    <source>
        <dbReference type="PROSITE-ProRule" id="PRU00169"/>
    </source>
</evidence>
<evidence type="ECO:0000256" key="3">
    <source>
        <dbReference type="ARBA" id="ARBA00023012"/>
    </source>
</evidence>
<feature type="modified residue" description="4-aspartylphosphate" evidence="8">
    <location>
        <position position="79"/>
    </location>
</feature>
<dbReference type="PANTHER" id="PTHR48111">
    <property type="entry name" value="REGULATOR OF RPOS"/>
    <property type="match status" value="1"/>
</dbReference>
<dbReference type="Gene3D" id="3.40.50.2300">
    <property type="match status" value="1"/>
</dbReference>
<evidence type="ECO:0000259" key="11">
    <source>
        <dbReference type="PROSITE" id="PS51755"/>
    </source>
</evidence>
<evidence type="ECO:0000256" key="1">
    <source>
        <dbReference type="ARBA" id="ARBA00018672"/>
    </source>
</evidence>
<gene>
    <name evidence="12" type="primary">regX3_1</name>
    <name evidence="12" type="ORF">ERS852580_01240</name>
</gene>
<dbReference type="PANTHER" id="PTHR48111:SF40">
    <property type="entry name" value="PHOSPHATE REGULON TRANSCRIPTIONAL REGULATORY PROTEIN PHOB"/>
    <property type="match status" value="1"/>
</dbReference>
<keyword evidence="2 8" id="KW-0597">Phosphoprotein</keyword>
<keyword evidence="3" id="KW-0902">Two-component regulatory system</keyword>
<proteinExistence type="predicted"/>
<dbReference type="InterPro" id="IPR039420">
    <property type="entry name" value="WalR-like"/>
</dbReference>
<reference evidence="12 13" key="1">
    <citation type="submission" date="2015-09" db="EMBL/GenBank/DDBJ databases">
        <authorList>
            <consortium name="Pathogen Informatics"/>
        </authorList>
    </citation>
    <scope>NUCLEOTIDE SEQUENCE [LARGE SCALE GENOMIC DNA]</scope>
    <source>
        <strain evidence="12 13">2789STDY5834968</strain>
    </source>
</reference>
<dbReference type="InterPro" id="IPR011006">
    <property type="entry name" value="CheY-like_superfamily"/>
</dbReference>
<keyword evidence="6" id="KW-0804">Transcription</keyword>
<feature type="domain" description="OmpR/PhoB-type" evidence="11">
    <location>
        <begin position="154"/>
        <end position="252"/>
    </location>
</feature>
<evidence type="ECO:0000256" key="4">
    <source>
        <dbReference type="ARBA" id="ARBA00023015"/>
    </source>
</evidence>
<dbReference type="OrthoDB" id="9779174at2"/>
<feature type="domain" description="Response regulatory" evidence="10">
    <location>
        <begin position="30"/>
        <end position="144"/>
    </location>
</feature>
<dbReference type="GO" id="GO:0000156">
    <property type="term" value="F:phosphorelay response regulator activity"/>
    <property type="evidence" value="ECO:0007669"/>
    <property type="project" value="TreeGrafter"/>
</dbReference>
<evidence type="ECO:0000256" key="2">
    <source>
        <dbReference type="ARBA" id="ARBA00022553"/>
    </source>
</evidence>
<dbReference type="GO" id="GO:0006355">
    <property type="term" value="P:regulation of DNA-templated transcription"/>
    <property type="evidence" value="ECO:0007669"/>
    <property type="project" value="InterPro"/>
</dbReference>
<evidence type="ECO:0000313" key="12">
    <source>
        <dbReference type="EMBL" id="CUM93562.1"/>
    </source>
</evidence>
<dbReference type="Proteomes" id="UP000095673">
    <property type="component" value="Unassembled WGS sequence"/>
</dbReference>
<dbReference type="CDD" id="cd00383">
    <property type="entry name" value="trans_reg_C"/>
    <property type="match status" value="1"/>
</dbReference>
<dbReference type="CDD" id="cd17574">
    <property type="entry name" value="REC_OmpR"/>
    <property type="match status" value="1"/>
</dbReference>
<dbReference type="EMBL" id="CYXM01000004">
    <property type="protein sequence ID" value="CUM93562.1"/>
    <property type="molecule type" value="Genomic_DNA"/>
</dbReference>
<dbReference type="InterPro" id="IPR001789">
    <property type="entry name" value="Sig_transdc_resp-reg_receiver"/>
</dbReference>
<evidence type="ECO:0000256" key="7">
    <source>
        <dbReference type="ARBA" id="ARBA00024867"/>
    </source>
</evidence>
<dbReference type="InterPro" id="IPR001867">
    <property type="entry name" value="OmpR/PhoB-type_DNA-bd"/>
</dbReference>
<dbReference type="Pfam" id="PF00072">
    <property type="entry name" value="Response_reg"/>
    <property type="match status" value="1"/>
</dbReference>
<dbReference type="SMART" id="SM00862">
    <property type="entry name" value="Trans_reg_C"/>
    <property type="match status" value="1"/>
</dbReference>
<evidence type="ECO:0000256" key="5">
    <source>
        <dbReference type="ARBA" id="ARBA00023125"/>
    </source>
</evidence>
<keyword evidence="5 9" id="KW-0238">DNA-binding</keyword>
<evidence type="ECO:0000256" key="9">
    <source>
        <dbReference type="PROSITE-ProRule" id="PRU01091"/>
    </source>
</evidence>
<feature type="DNA-binding region" description="OmpR/PhoB-type" evidence="9">
    <location>
        <begin position="154"/>
        <end position="252"/>
    </location>
</feature>
<dbReference type="SMART" id="SM00448">
    <property type="entry name" value="REC"/>
    <property type="match status" value="1"/>
</dbReference>
<protein>
    <recommendedName>
        <fullName evidence="1">Stage 0 sporulation protein A homolog</fullName>
    </recommendedName>
</protein>
<evidence type="ECO:0000256" key="6">
    <source>
        <dbReference type="ARBA" id="ARBA00023163"/>
    </source>
</evidence>
<keyword evidence="4" id="KW-0805">Transcription regulation</keyword>
<dbReference type="Pfam" id="PF00486">
    <property type="entry name" value="Trans_reg_C"/>
    <property type="match status" value="1"/>
</dbReference>
<sequence length="256" mass="29142">MKNIFVLVTILGHLPVILSAKRKESDNMKQILIVEDDNLLNKTLTYNLELDGYTITSVLNARTAAESLKTNIFDLVLLDINLPDGNGYDLCRLIKPEHPDTVVIFLTANDQESDQIRGYEAGAVDYITKPFSISALQRKIKAMFAMLEHHKPAKDIYEDGSLFLDFSEQFASLNGKPLALSAMEYKMLNLFLKNPKQVLTRQQLLERLWDIDEKYVDEHTLTTSISRIRSKIEADGDTYIKTVYGMGYQWTGGEKK</sequence>
<dbReference type="InterPro" id="IPR036388">
    <property type="entry name" value="WH-like_DNA-bd_sf"/>
</dbReference>
<dbReference type="GO" id="GO:0000976">
    <property type="term" value="F:transcription cis-regulatory region binding"/>
    <property type="evidence" value="ECO:0007669"/>
    <property type="project" value="TreeGrafter"/>
</dbReference>
<evidence type="ECO:0000259" key="10">
    <source>
        <dbReference type="PROSITE" id="PS50110"/>
    </source>
</evidence>
<name>A0A173SSX7_9FIRM</name>
<accession>A0A173SSX7</accession>
<dbReference type="PROSITE" id="PS50110">
    <property type="entry name" value="RESPONSE_REGULATORY"/>
    <property type="match status" value="1"/>
</dbReference>
<dbReference type="SUPFAM" id="SSF52172">
    <property type="entry name" value="CheY-like"/>
    <property type="match status" value="1"/>
</dbReference>
<dbReference type="GO" id="GO:0032993">
    <property type="term" value="C:protein-DNA complex"/>
    <property type="evidence" value="ECO:0007669"/>
    <property type="project" value="TreeGrafter"/>
</dbReference>